<dbReference type="PANTHER" id="PTHR32440">
    <property type="entry name" value="PHOSPHATASE DCR2-RELATED-RELATED"/>
    <property type="match status" value="1"/>
</dbReference>
<dbReference type="STRING" id="1745343.A0A2J6PH37"/>
<dbReference type="AlphaFoldDB" id="A0A2J6PH37"/>
<sequence>MTRRIVRAMCQVAAFAIFSLVVVYFIDNRYRVLPSSIHNALPAHHPGLVVTDITVQSCSSISPFSSCKLDADVWHRIEKDLYLGSGWVSSAYVHIKRKKEEDILPDDQVIIDVTVGQLDPSQGVKGEANENWEGRPNGLWLKRSAKRHAKNSNEVVTSVDVLFGADAVDPREGWQMVGTPLLLDNSGEDQEARLSIRRGKETPHSRPIPRINENGKFKIMQAADLHLSTGTGLCRDEMPPTPKGEKCEADPRTLDFVGRLLDEEKPDLVILSGDQVNGDTAPDAQTAIFKYAELFIKRKIPFATIFGNHDDEGKSSLPRAGQMSLIESLPYSLSVAGPEEIDGVGNYYVEVLARGSSKHSALTIYLLDTHAYSPDEHNFKGYDWIKKNQIEWFKTTAQSLKKEHAGYTHIHMDLAFIHIPLPEYRDASLPKKGSWREGVTAPVFNTGFRDALVDEGVLMVSCGHDHANEYCALSSHDDGKPALWMCYAGGSGFGGYGGYGGYHRRIRFFDIDMNEARITTYKRVEYGDLEKKIDEQIIVDGGRATRLQEE</sequence>
<accession>A0A2J6PH37</accession>
<feature type="domain" description="Calcineurin-like phosphoesterase" evidence="1">
    <location>
        <begin position="217"/>
        <end position="467"/>
    </location>
</feature>
<dbReference type="InterPro" id="IPR029052">
    <property type="entry name" value="Metallo-depent_PP-like"/>
</dbReference>
<organism evidence="2 3">
    <name type="scientific">Hyaloscypha hepaticicola</name>
    <dbReference type="NCBI Taxonomy" id="2082293"/>
    <lineage>
        <taxon>Eukaryota</taxon>
        <taxon>Fungi</taxon>
        <taxon>Dikarya</taxon>
        <taxon>Ascomycota</taxon>
        <taxon>Pezizomycotina</taxon>
        <taxon>Leotiomycetes</taxon>
        <taxon>Helotiales</taxon>
        <taxon>Hyaloscyphaceae</taxon>
        <taxon>Hyaloscypha</taxon>
    </lineage>
</organism>
<dbReference type="GO" id="GO:0004721">
    <property type="term" value="F:phosphoprotein phosphatase activity"/>
    <property type="evidence" value="ECO:0007669"/>
    <property type="project" value="TreeGrafter"/>
</dbReference>
<dbReference type="EMBL" id="KZ613532">
    <property type="protein sequence ID" value="PMD13340.1"/>
    <property type="molecule type" value="Genomic_DNA"/>
</dbReference>
<dbReference type="FunFam" id="3.60.21.10:FF:000054">
    <property type="entry name" value="DCR2p Phosphoesterase"/>
    <property type="match status" value="1"/>
</dbReference>
<dbReference type="Pfam" id="PF00149">
    <property type="entry name" value="Metallophos"/>
    <property type="match status" value="1"/>
</dbReference>
<keyword evidence="3" id="KW-1185">Reference proteome</keyword>
<reference evidence="2 3" key="1">
    <citation type="submission" date="2016-05" db="EMBL/GenBank/DDBJ databases">
        <title>A degradative enzymes factory behind the ericoid mycorrhizal symbiosis.</title>
        <authorList>
            <consortium name="DOE Joint Genome Institute"/>
            <person name="Martino E."/>
            <person name="Morin E."/>
            <person name="Grelet G."/>
            <person name="Kuo A."/>
            <person name="Kohler A."/>
            <person name="Daghino S."/>
            <person name="Barry K."/>
            <person name="Choi C."/>
            <person name="Cichocki N."/>
            <person name="Clum A."/>
            <person name="Copeland A."/>
            <person name="Hainaut M."/>
            <person name="Haridas S."/>
            <person name="Labutti K."/>
            <person name="Lindquist E."/>
            <person name="Lipzen A."/>
            <person name="Khouja H.-R."/>
            <person name="Murat C."/>
            <person name="Ohm R."/>
            <person name="Olson A."/>
            <person name="Spatafora J."/>
            <person name="Veneault-Fourrey C."/>
            <person name="Henrissat B."/>
            <person name="Grigoriev I."/>
            <person name="Martin F."/>
            <person name="Perotto S."/>
        </authorList>
    </citation>
    <scope>NUCLEOTIDE SEQUENCE [LARGE SCALE GENOMIC DNA]</scope>
    <source>
        <strain evidence="2 3">UAMH 7357</strain>
    </source>
</reference>
<evidence type="ECO:0000313" key="3">
    <source>
        <dbReference type="Proteomes" id="UP000235672"/>
    </source>
</evidence>
<dbReference type="GO" id="GO:0005737">
    <property type="term" value="C:cytoplasm"/>
    <property type="evidence" value="ECO:0007669"/>
    <property type="project" value="TreeGrafter"/>
</dbReference>
<dbReference type="SUPFAM" id="SSF56300">
    <property type="entry name" value="Metallo-dependent phosphatases"/>
    <property type="match status" value="1"/>
</dbReference>
<dbReference type="OrthoDB" id="783096at2759"/>
<dbReference type="Proteomes" id="UP000235672">
    <property type="component" value="Unassembled WGS sequence"/>
</dbReference>
<dbReference type="InterPro" id="IPR004843">
    <property type="entry name" value="Calcineurin-like_PHP"/>
</dbReference>
<proteinExistence type="predicted"/>
<evidence type="ECO:0000259" key="1">
    <source>
        <dbReference type="Pfam" id="PF00149"/>
    </source>
</evidence>
<dbReference type="Gene3D" id="3.60.21.10">
    <property type="match status" value="1"/>
</dbReference>
<dbReference type="CDD" id="cd07383">
    <property type="entry name" value="MPP_Dcr2"/>
    <property type="match status" value="1"/>
</dbReference>
<dbReference type="PANTHER" id="PTHR32440:SF0">
    <property type="entry name" value="PHOSPHATASE DCR2-RELATED"/>
    <property type="match status" value="1"/>
</dbReference>
<protein>
    <submittedName>
        <fullName evidence="2">Metallo-dependent phosphatase</fullName>
    </submittedName>
</protein>
<evidence type="ECO:0000313" key="2">
    <source>
        <dbReference type="EMBL" id="PMD13340.1"/>
    </source>
</evidence>
<name>A0A2J6PH37_9HELO</name>
<gene>
    <name evidence="2" type="ORF">NA56DRAFT_423733</name>
</gene>